<evidence type="ECO:0000313" key="2">
    <source>
        <dbReference type="Proteomes" id="UP001238163"/>
    </source>
</evidence>
<organism evidence="1 2">
    <name type="scientific">Oligosphaera ethanolica</name>
    <dbReference type="NCBI Taxonomy" id="760260"/>
    <lineage>
        <taxon>Bacteria</taxon>
        <taxon>Pseudomonadati</taxon>
        <taxon>Lentisphaerota</taxon>
        <taxon>Oligosphaeria</taxon>
        <taxon>Oligosphaerales</taxon>
        <taxon>Oligosphaeraceae</taxon>
        <taxon>Oligosphaera</taxon>
    </lineage>
</organism>
<proteinExistence type="predicted"/>
<dbReference type="AlphaFoldDB" id="A0AAE4AP85"/>
<dbReference type="Proteomes" id="UP001238163">
    <property type="component" value="Unassembled WGS sequence"/>
</dbReference>
<sequence>MSDKKCVKWTGHNLREVIDAIGLHPSASKLTWEEYEAVVKNEGLKVCFDGTWIKIEIGYGLRKDGDNIQAIRKGGRHCGFYTIEWLSNGKWSKILHSQRKRHRDEVFEALCDGHKPLEVGK</sequence>
<protein>
    <submittedName>
        <fullName evidence="1">Uncharacterized protein</fullName>
    </submittedName>
</protein>
<dbReference type="RefSeq" id="WP_307263285.1">
    <property type="nucleotide sequence ID" value="NZ_JAUSVL010000001.1"/>
</dbReference>
<dbReference type="EMBL" id="JAUSVL010000001">
    <property type="protein sequence ID" value="MDQ0291054.1"/>
    <property type="molecule type" value="Genomic_DNA"/>
</dbReference>
<accession>A0AAE4AP85</accession>
<keyword evidence="2" id="KW-1185">Reference proteome</keyword>
<evidence type="ECO:0000313" key="1">
    <source>
        <dbReference type="EMBL" id="MDQ0291054.1"/>
    </source>
</evidence>
<comment type="caution">
    <text evidence="1">The sequence shown here is derived from an EMBL/GenBank/DDBJ whole genome shotgun (WGS) entry which is preliminary data.</text>
</comment>
<name>A0AAE4AP85_9BACT</name>
<gene>
    <name evidence="1" type="ORF">J3R75_003161</name>
</gene>
<reference evidence="1" key="1">
    <citation type="submission" date="2023-07" db="EMBL/GenBank/DDBJ databases">
        <title>Genomic Encyclopedia of Type Strains, Phase IV (KMG-IV): sequencing the most valuable type-strain genomes for metagenomic binning, comparative biology and taxonomic classification.</title>
        <authorList>
            <person name="Goeker M."/>
        </authorList>
    </citation>
    <scope>NUCLEOTIDE SEQUENCE</scope>
    <source>
        <strain evidence="1">DSM 24202</strain>
    </source>
</reference>